<dbReference type="AlphaFoldDB" id="A0A285X4I4"/>
<dbReference type="EMBL" id="OCMF01000002">
    <property type="protein sequence ID" value="SOC80241.1"/>
    <property type="molecule type" value="Genomic_DNA"/>
</dbReference>
<organism evidence="1 2">
    <name type="scientific">Salinimicrobium sediminis</name>
    <dbReference type="NCBI Taxonomy" id="1343891"/>
    <lineage>
        <taxon>Bacteria</taxon>
        <taxon>Pseudomonadati</taxon>
        <taxon>Bacteroidota</taxon>
        <taxon>Flavobacteriia</taxon>
        <taxon>Flavobacteriales</taxon>
        <taxon>Flavobacteriaceae</taxon>
        <taxon>Salinimicrobium</taxon>
    </lineage>
</organism>
<name>A0A285X4I4_9FLAO</name>
<evidence type="ECO:0000313" key="2">
    <source>
        <dbReference type="Proteomes" id="UP000219193"/>
    </source>
</evidence>
<dbReference type="Proteomes" id="UP000219193">
    <property type="component" value="Unassembled WGS sequence"/>
</dbReference>
<gene>
    <name evidence="1" type="ORF">SAMN06296241_1787</name>
</gene>
<accession>A0A285X4I4</accession>
<keyword evidence="2" id="KW-1185">Reference proteome</keyword>
<protein>
    <submittedName>
        <fullName evidence="1">Uncharacterized protein</fullName>
    </submittedName>
</protein>
<evidence type="ECO:0000313" key="1">
    <source>
        <dbReference type="EMBL" id="SOC80241.1"/>
    </source>
</evidence>
<sequence length="47" mass="5575">MILIKIFQQGILYLPHRNIFKNVIKIVSLGIQYAAKQLIKEFIKLYL</sequence>
<reference evidence="2" key="1">
    <citation type="submission" date="2017-09" db="EMBL/GenBank/DDBJ databases">
        <authorList>
            <person name="Varghese N."/>
            <person name="Submissions S."/>
        </authorList>
    </citation>
    <scope>NUCLEOTIDE SEQUENCE [LARGE SCALE GENOMIC DNA]</scope>
    <source>
        <strain evidence="2">CGMCC 1.12641</strain>
    </source>
</reference>
<proteinExistence type="predicted"/>